<dbReference type="PANTHER" id="PTHR11740:SF0">
    <property type="entry name" value="CASEIN KINASE II SUBUNIT BETA"/>
    <property type="match status" value="1"/>
</dbReference>
<dbReference type="SMR" id="A2G4G6"/>
<comment type="similarity">
    <text evidence="1 2">Belongs to the casein kinase 2 subunit beta family.</text>
</comment>
<proteinExistence type="inferred from homology"/>
<dbReference type="FunFam" id="1.10.1820.10:FF:000019">
    <property type="entry name" value="Casein kinase II subunit beta"/>
    <property type="match status" value="1"/>
</dbReference>
<protein>
    <recommendedName>
        <fullName evidence="2">Casein kinase II subunit beta</fullName>
        <shortName evidence="2">CK II beta</shortName>
    </recommendedName>
</protein>
<dbReference type="InterPro" id="IPR035991">
    <property type="entry name" value="Casein_kinase_II_beta-like"/>
</dbReference>
<dbReference type="InterPro" id="IPR016149">
    <property type="entry name" value="Casein_kin_II_reg-sub_N"/>
</dbReference>
<dbReference type="Gene3D" id="1.10.1820.10">
    <property type="entry name" value="protein kinase ck2 holoenzyme, chain C, domain 1"/>
    <property type="match status" value="1"/>
</dbReference>
<evidence type="ECO:0000313" key="4">
    <source>
        <dbReference type="Proteomes" id="UP000001542"/>
    </source>
</evidence>
<dbReference type="FunFam" id="2.20.25.20:FF:000001">
    <property type="entry name" value="Casein kinase II subunit beta"/>
    <property type="match status" value="1"/>
</dbReference>
<dbReference type="InterPro" id="IPR000704">
    <property type="entry name" value="Casein_kinase_II_reg-sub"/>
</dbReference>
<dbReference type="SUPFAM" id="SSF57798">
    <property type="entry name" value="Casein kinase II beta subunit"/>
    <property type="match status" value="1"/>
</dbReference>
<dbReference type="OrthoDB" id="3971593at2759"/>
<dbReference type="PRINTS" id="PR00472">
    <property type="entry name" value="CASNKINASEII"/>
</dbReference>
<dbReference type="AlphaFoldDB" id="A2G4G6"/>
<sequence>MFHYYNIVTQLNDNHDKGKRAYESQISSNDLSWIDWFSAKSPWILPVEYEFAEDPFNSYGVQCNRDLYDNAMKIILMKKFTNQNLAEFTEDEQKEAINIYTQIHQRYVTTPEAITIIKRKYTSGMFGICPRFNCDGQHLLPIGMDYDIGLSKICGWCPKCHDIYELDVDVDGAYYGPTFPHFFQQMAKDVTNVAQGSKSTISYMGIPLEPQYFS</sequence>
<dbReference type="VEuPathDB" id="TrichDB:TVAGG3_0994820"/>
<evidence type="ECO:0000256" key="2">
    <source>
        <dbReference type="RuleBase" id="RU361268"/>
    </source>
</evidence>
<dbReference type="InParanoid" id="A2G4G6"/>
<dbReference type="STRING" id="5722.A2G4G6"/>
<dbReference type="Gene3D" id="2.20.25.20">
    <property type="match status" value="1"/>
</dbReference>
<organism evidence="3 4">
    <name type="scientific">Trichomonas vaginalis (strain ATCC PRA-98 / G3)</name>
    <dbReference type="NCBI Taxonomy" id="412133"/>
    <lineage>
        <taxon>Eukaryota</taxon>
        <taxon>Metamonada</taxon>
        <taxon>Parabasalia</taxon>
        <taxon>Trichomonadida</taxon>
        <taxon>Trichomonadidae</taxon>
        <taxon>Trichomonas</taxon>
    </lineage>
</organism>
<dbReference type="VEuPathDB" id="TrichDB:TVAG_091470"/>
<dbReference type="EMBL" id="DS114373">
    <property type="protein sequence ID" value="EAX87950.1"/>
    <property type="molecule type" value="Genomic_DNA"/>
</dbReference>
<dbReference type="GO" id="GO:0019887">
    <property type="term" value="F:protein kinase regulator activity"/>
    <property type="evidence" value="ECO:0000318"/>
    <property type="project" value="GO_Central"/>
</dbReference>
<gene>
    <name evidence="3" type="ORF">TVAG_091470</name>
</gene>
<dbReference type="PANTHER" id="PTHR11740">
    <property type="entry name" value="CASEIN KINASE II SUBUNIT BETA"/>
    <property type="match status" value="1"/>
</dbReference>
<evidence type="ECO:0000256" key="1">
    <source>
        <dbReference type="ARBA" id="ARBA00006941"/>
    </source>
</evidence>
<dbReference type="Pfam" id="PF01214">
    <property type="entry name" value="CK_II_beta"/>
    <property type="match status" value="1"/>
</dbReference>
<reference evidence="3" key="1">
    <citation type="submission" date="2006-10" db="EMBL/GenBank/DDBJ databases">
        <authorList>
            <person name="Amadeo P."/>
            <person name="Zhao Q."/>
            <person name="Wortman J."/>
            <person name="Fraser-Liggett C."/>
            <person name="Carlton J."/>
        </authorList>
    </citation>
    <scope>NUCLEOTIDE SEQUENCE</scope>
    <source>
        <strain evidence="3">G3</strain>
    </source>
</reference>
<dbReference type="GO" id="GO:0005737">
    <property type="term" value="C:cytoplasm"/>
    <property type="evidence" value="ECO:0000318"/>
    <property type="project" value="GO_Central"/>
</dbReference>
<accession>A2G4G6</accession>
<dbReference type="Proteomes" id="UP000001542">
    <property type="component" value="Unassembled WGS sequence"/>
</dbReference>
<dbReference type="RefSeq" id="XP_001300880.1">
    <property type="nucleotide sequence ID" value="XM_001300879.1"/>
</dbReference>
<dbReference type="GO" id="GO:0005956">
    <property type="term" value="C:protein kinase CK2 complex"/>
    <property type="evidence" value="ECO:0000318"/>
    <property type="project" value="GO_Central"/>
</dbReference>
<comment type="subunit">
    <text evidence="2">Tetramer of two alpha and two beta subunits.</text>
</comment>
<dbReference type="SMART" id="SM01085">
    <property type="entry name" value="CK_II_beta"/>
    <property type="match status" value="1"/>
</dbReference>
<name>A2G4G6_TRIV3</name>
<dbReference type="eggNOG" id="KOG3092">
    <property type="taxonomic scope" value="Eukaryota"/>
</dbReference>
<reference evidence="3" key="2">
    <citation type="journal article" date="2007" name="Science">
        <title>Draft genome sequence of the sexually transmitted pathogen Trichomonas vaginalis.</title>
        <authorList>
            <person name="Carlton J.M."/>
            <person name="Hirt R.P."/>
            <person name="Silva J.C."/>
            <person name="Delcher A.L."/>
            <person name="Schatz M."/>
            <person name="Zhao Q."/>
            <person name="Wortman J.R."/>
            <person name="Bidwell S.L."/>
            <person name="Alsmark U.C.M."/>
            <person name="Besteiro S."/>
            <person name="Sicheritz-Ponten T."/>
            <person name="Noel C.J."/>
            <person name="Dacks J.B."/>
            <person name="Foster P.G."/>
            <person name="Simillion C."/>
            <person name="Van de Peer Y."/>
            <person name="Miranda-Saavedra D."/>
            <person name="Barton G.J."/>
            <person name="Westrop G.D."/>
            <person name="Mueller S."/>
            <person name="Dessi D."/>
            <person name="Fiori P.L."/>
            <person name="Ren Q."/>
            <person name="Paulsen I."/>
            <person name="Zhang H."/>
            <person name="Bastida-Corcuera F.D."/>
            <person name="Simoes-Barbosa A."/>
            <person name="Brown M.T."/>
            <person name="Hayes R.D."/>
            <person name="Mukherjee M."/>
            <person name="Okumura C.Y."/>
            <person name="Schneider R."/>
            <person name="Smith A.J."/>
            <person name="Vanacova S."/>
            <person name="Villalvazo M."/>
            <person name="Haas B.J."/>
            <person name="Pertea M."/>
            <person name="Feldblyum T.V."/>
            <person name="Utterback T.R."/>
            <person name="Shu C.L."/>
            <person name="Osoegawa K."/>
            <person name="de Jong P.J."/>
            <person name="Hrdy I."/>
            <person name="Horvathova L."/>
            <person name="Zubacova Z."/>
            <person name="Dolezal P."/>
            <person name="Malik S.B."/>
            <person name="Logsdon J.M. Jr."/>
            <person name="Henze K."/>
            <person name="Gupta A."/>
            <person name="Wang C.C."/>
            <person name="Dunne R.L."/>
            <person name="Upcroft J.A."/>
            <person name="Upcroft P."/>
            <person name="White O."/>
            <person name="Salzberg S.L."/>
            <person name="Tang P."/>
            <person name="Chiu C.-H."/>
            <person name="Lee Y.-S."/>
            <person name="Embley T.M."/>
            <person name="Coombs G.H."/>
            <person name="Mottram J.C."/>
            <person name="Tachezy J."/>
            <person name="Fraser-Liggett C.M."/>
            <person name="Johnson P.J."/>
        </authorList>
    </citation>
    <scope>NUCLEOTIDE SEQUENCE [LARGE SCALE GENOMIC DNA]</scope>
    <source>
        <strain evidence="3">G3</strain>
    </source>
</reference>
<keyword evidence="4" id="KW-1185">Reference proteome</keyword>
<evidence type="ECO:0000313" key="3">
    <source>
        <dbReference type="EMBL" id="EAX87950.1"/>
    </source>
</evidence>
<dbReference type="KEGG" id="tva:4745603"/>